<evidence type="ECO:0000313" key="11">
    <source>
        <dbReference type="Proteomes" id="UP000253490"/>
    </source>
</evidence>
<evidence type="ECO:0000256" key="8">
    <source>
        <dbReference type="PROSITE-ProRule" id="PRU00703"/>
    </source>
</evidence>
<dbReference type="SUPFAM" id="SSF75138">
    <property type="entry name" value="HprK N-terminal domain-like"/>
    <property type="match status" value="1"/>
</dbReference>
<evidence type="ECO:0000256" key="6">
    <source>
        <dbReference type="ARBA" id="ARBA00032535"/>
    </source>
</evidence>
<dbReference type="InterPro" id="IPR038222">
    <property type="entry name" value="DHHA2_dom_sf"/>
</dbReference>
<reference evidence="10 11" key="1">
    <citation type="submission" date="2018-06" db="EMBL/GenBank/DDBJ databases">
        <title>Genomic Encyclopedia of Type Strains, Phase IV (KMG-IV): sequencing the most valuable type-strain genomes for metagenomic binning, comparative biology and taxonomic classification.</title>
        <authorList>
            <person name="Goeker M."/>
        </authorList>
    </citation>
    <scope>NUCLEOTIDE SEQUENCE [LARGE SCALE GENOMIC DNA]</scope>
    <source>
        <strain evidence="10 11">DSM 22112</strain>
    </source>
</reference>
<name>A0A366I5T8_9FIRM</name>
<protein>
    <recommendedName>
        <fullName evidence="2">inorganic diphosphatase</fullName>
        <ecNumber evidence="2">3.6.1.1</ecNumber>
    </recommendedName>
    <alternativeName>
        <fullName evidence="6">Pyrophosphate phospho-hydrolase</fullName>
    </alternativeName>
</protein>
<sequence>MDRKTLIFGHKNPDTDSVTSAISFSYLKNSLGENTEPYILGEISKETEFVLHSFQIDKPVLLENVRTQIRDLNYDKIATFKSKDSILDAYNFMTENRVRTLPIIFENNKFAGLITMKDIAMSLIKEDQRKLHSCYTNVLNGLEGHAVSRHKEHIDGNILVTAFHLNTIEKLHLLTEDSIVIVGDRDEVIKAAIEKGVALIVITGESWLSDDLLEEAMNKKVNIIRTKMDTYSTSKLIYLTNYASNIMIDQDILFFRENEYLDECKEVIRKSGHSKFPIVDEEGYYLGILGRSHIISPKKKRVILVDHNEYAQSADGIEQAEILEIVDHHKIGDISTNIPIGFRNLPVGSTNTIIYQMYKENQIKIPHPIAGIMISGIISDTLLLKSPTTTKKDVQAVEELTELLGMDLQDYAMEMFRKGTDITGLDVHEVFFNDYKEFSLEGMRVGVAQVFTLNIESVKEKTSEYLNIIEETNAQKGQFATLLIVTDIIRQGSYLFYNENRKNILEASFNKKMEQGTFIEECVSRKKQIIPALIEGIRNSK</sequence>
<dbReference type="Gene3D" id="3.90.1640.10">
    <property type="entry name" value="inorganic pyrophosphatase (n-terminal core)"/>
    <property type="match status" value="2"/>
</dbReference>
<dbReference type="Gene3D" id="3.90.1280.20">
    <property type="match status" value="1"/>
</dbReference>
<comment type="caution">
    <text evidence="10">The sequence shown here is derived from an EMBL/GenBank/DDBJ whole genome shotgun (WGS) entry which is preliminary data.</text>
</comment>
<dbReference type="SUPFAM" id="SSF64182">
    <property type="entry name" value="DHH phosphoesterases"/>
    <property type="match status" value="1"/>
</dbReference>
<dbReference type="InterPro" id="IPR000644">
    <property type="entry name" value="CBS_dom"/>
</dbReference>
<dbReference type="FunFam" id="3.90.1640.10:FF:000001">
    <property type="entry name" value="Probable manganese-dependent inorganic pyrophosphatase"/>
    <property type="match status" value="1"/>
</dbReference>
<dbReference type="SUPFAM" id="SSF54631">
    <property type="entry name" value="CBS-domain pair"/>
    <property type="match status" value="1"/>
</dbReference>
<evidence type="ECO:0000256" key="2">
    <source>
        <dbReference type="ARBA" id="ARBA00012146"/>
    </source>
</evidence>
<dbReference type="GO" id="GO:0005737">
    <property type="term" value="C:cytoplasm"/>
    <property type="evidence" value="ECO:0007669"/>
    <property type="project" value="InterPro"/>
</dbReference>
<evidence type="ECO:0000259" key="9">
    <source>
        <dbReference type="PROSITE" id="PS51371"/>
    </source>
</evidence>
<dbReference type="Gene3D" id="3.40.1390.20">
    <property type="entry name" value="HprK N-terminal domain-like"/>
    <property type="match status" value="1"/>
</dbReference>
<keyword evidence="5" id="KW-0464">Manganese</keyword>
<proteinExistence type="predicted"/>
<accession>A0A366I5T8</accession>
<dbReference type="InterPro" id="IPR001667">
    <property type="entry name" value="DDH_dom"/>
</dbReference>
<comment type="catalytic activity">
    <reaction evidence="7">
        <text>diphosphate + H2O = 2 phosphate + H(+)</text>
        <dbReference type="Rhea" id="RHEA:24576"/>
        <dbReference type="ChEBI" id="CHEBI:15377"/>
        <dbReference type="ChEBI" id="CHEBI:15378"/>
        <dbReference type="ChEBI" id="CHEBI:33019"/>
        <dbReference type="ChEBI" id="CHEBI:43474"/>
        <dbReference type="EC" id="3.6.1.1"/>
    </reaction>
</comment>
<dbReference type="RefSeq" id="WP_113920706.1">
    <property type="nucleotide sequence ID" value="NZ_QNRX01000009.1"/>
</dbReference>
<dbReference type="SMART" id="SM01131">
    <property type="entry name" value="DHHA2"/>
    <property type="match status" value="1"/>
</dbReference>
<dbReference type="EMBL" id="QNRX01000009">
    <property type="protein sequence ID" value="RBP63832.1"/>
    <property type="molecule type" value="Genomic_DNA"/>
</dbReference>
<evidence type="ECO:0000256" key="3">
    <source>
        <dbReference type="ARBA" id="ARBA00022723"/>
    </source>
</evidence>
<dbReference type="NCBIfam" id="NF011443">
    <property type="entry name" value="PRK14869.1-5"/>
    <property type="match status" value="1"/>
</dbReference>
<feature type="domain" description="CBS" evidence="9">
    <location>
        <begin position="72"/>
        <end position="131"/>
    </location>
</feature>
<dbReference type="Pfam" id="PF07085">
    <property type="entry name" value="DRTGG"/>
    <property type="match status" value="1"/>
</dbReference>
<dbReference type="Proteomes" id="UP000253490">
    <property type="component" value="Unassembled WGS sequence"/>
</dbReference>
<dbReference type="NCBIfam" id="NF011442">
    <property type="entry name" value="PRK14869.1-4"/>
    <property type="match status" value="1"/>
</dbReference>
<dbReference type="InterPro" id="IPR046342">
    <property type="entry name" value="CBS_dom_sf"/>
</dbReference>
<keyword evidence="11" id="KW-1185">Reference proteome</keyword>
<comment type="cofactor">
    <cofactor evidence="1">
        <name>Mn(2+)</name>
        <dbReference type="ChEBI" id="CHEBI:29035"/>
    </cofactor>
</comment>
<evidence type="ECO:0000256" key="1">
    <source>
        <dbReference type="ARBA" id="ARBA00001936"/>
    </source>
</evidence>
<dbReference type="Pfam" id="PF00571">
    <property type="entry name" value="CBS"/>
    <property type="match status" value="2"/>
</dbReference>
<dbReference type="OrthoDB" id="9766150at2"/>
<dbReference type="InterPro" id="IPR004097">
    <property type="entry name" value="DHHA2"/>
</dbReference>
<gene>
    <name evidence="10" type="ORF">DES36_10950</name>
</gene>
<dbReference type="Pfam" id="PF02833">
    <property type="entry name" value="DHHA2"/>
    <property type="match status" value="1"/>
</dbReference>
<keyword evidence="4" id="KW-0378">Hydrolase</keyword>
<dbReference type="AlphaFoldDB" id="A0A366I5T8"/>
<dbReference type="InterPro" id="IPR038763">
    <property type="entry name" value="DHH_sf"/>
</dbReference>
<evidence type="ECO:0000256" key="5">
    <source>
        <dbReference type="ARBA" id="ARBA00023211"/>
    </source>
</evidence>
<dbReference type="GO" id="GO:0046872">
    <property type="term" value="F:metal ion binding"/>
    <property type="evidence" value="ECO:0007669"/>
    <property type="project" value="UniProtKB-KW"/>
</dbReference>
<dbReference type="Pfam" id="PF01368">
    <property type="entry name" value="DHH"/>
    <property type="match status" value="1"/>
</dbReference>
<dbReference type="PANTHER" id="PTHR12112">
    <property type="entry name" value="BNIP - RELATED"/>
    <property type="match status" value="1"/>
</dbReference>
<dbReference type="SMART" id="SM00116">
    <property type="entry name" value="CBS"/>
    <property type="match status" value="2"/>
</dbReference>
<dbReference type="GO" id="GO:0004427">
    <property type="term" value="F:inorganic diphosphate phosphatase activity"/>
    <property type="evidence" value="ECO:0007669"/>
    <property type="project" value="UniProtKB-EC"/>
</dbReference>
<dbReference type="PANTHER" id="PTHR12112:SF22">
    <property type="entry name" value="MANGANESE-DEPENDENT INORGANIC PYROPHOSPHATASE-RELATED"/>
    <property type="match status" value="1"/>
</dbReference>
<organism evidence="10 11">
    <name type="scientific">Alkalibaculum bacchi</name>
    <dbReference type="NCBI Taxonomy" id="645887"/>
    <lineage>
        <taxon>Bacteria</taxon>
        <taxon>Bacillati</taxon>
        <taxon>Bacillota</taxon>
        <taxon>Clostridia</taxon>
        <taxon>Eubacteriales</taxon>
        <taxon>Eubacteriaceae</taxon>
        <taxon>Alkalibaculum</taxon>
    </lineage>
</organism>
<dbReference type="PROSITE" id="PS51371">
    <property type="entry name" value="CBS"/>
    <property type="match status" value="2"/>
</dbReference>
<dbReference type="Gene3D" id="3.10.310.20">
    <property type="entry name" value="DHHA2 domain"/>
    <property type="match status" value="1"/>
</dbReference>
<feature type="domain" description="CBS" evidence="9">
    <location>
        <begin position="247"/>
        <end position="305"/>
    </location>
</feature>
<evidence type="ECO:0000313" key="10">
    <source>
        <dbReference type="EMBL" id="RBP63832.1"/>
    </source>
</evidence>
<dbReference type="InterPro" id="IPR010766">
    <property type="entry name" value="DRTGG"/>
</dbReference>
<dbReference type="InterPro" id="IPR028979">
    <property type="entry name" value="Ser_kin/Pase_Hpr-like_N_sf"/>
</dbReference>
<evidence type="ECO:0000256" key="7">
    <source>
        <dbReference type="ARBA" id="ARBA00047820"/>
    </source>
</evidence>
<keyword evidence="8" id="KW-0129">CBS domain</keyword>
<evidence type="ECO:0000256" key="4">
    <source>
        <dbReference type="ARBA" id="ARBA00022801"/>
    </source>
</evidence>
<dbReference type="EC" id="3.6.1.1" evidence="2"/>
<keyword evidence="3" id="KW-0479">Metal-binding</keyword>